<keyword evidence="4 5" id="KW-0732">Signal</keyword>
<evidence type="ECO:0000256" key="3">
    <source>
        <dbReference type="ARBA" id="ARBA00022448"/>
    </source>
</evidence>
<dbReference type="Gene3D" id="3.90.76.10">
    <property type="entry name" value="Dipeptide-binding Protein, Domain 1"/>
    <property type="match status" value="1"/>
</dbReference>
<dbReference type="PANTHER" id="PTHR30290:SF10">
    <property type="entry name" value="PERIPLASMIC OLIGOPEPTIDE-BINDING PROTEIN-RELATED"/>
    <property type="match status" value="1"/>
</dbReference>
<dbReference type="PIRSF" id="PIRSF002741">
    <property type="entry name" value="MppA"/>
    <property type="match status" value="1"/>
</dbReference>
<dbReference type="PROSITE" id="PS51257">
    <property type="entry name" value="PROKAR_LIPOPROTEIN"/>
    <property type="match status" value="1"/>
</dbReference>
<comment type="subcellular location">
    <subcellularLocation>
        <location evidence="1">Periplasm</location>
    </subcellularLocation>
</comment>
<protein>
    <submittedName>
        <fullName evidence="7">Peptide ABC transporter substrate-binding protein</fullName>
    </submittedName>
</protein>
<accession>A0A5M6ZH07</accession>
<gene>
    <name evidence="7" type="ORF">F1654_09765</name>
</gene>
<organism evidence="7 8">
    <name type="scientific">Alkalicaulis satelles</name>
    <dbReference type="NCBI Taxonomy" id="2609175"/>
    <lineage>
        <taxon>Bacteria</taxon>
        <taxon>Pseudomonadati</taxon>
        <taxon>Pseudomonadota</taxon>
        <taxon>Alphaproteobacteria</taxon>
        <taxon>Maricaulales</taxon>
        <taxon>Maricaulaceae</taxon>
        <taxon>Alkalicaulis</taxon>
    </lineage>
</organism>
<dbReference type="InterPro" id="IPR039424">
    <property type="entry name" value="SBP_5"/>
</dbReference>
<evidence type="ECO:0000256" key="1">
    <source>
        <dbReference type="ARBA" id="ARBA00004418"/>
    </source>
</evidence>
<evidence type="ECO:0000259" key="6">
    <source>
        <dbReference type="Pfam" id="PF00496"/>
    </source>
</evidence>
<reference evidence="7 8" key="1">
    <citation type="submission" date="2019-09" db="EMBL/GenBank/DDBJ databases">
        <authorList>
            <person name="Kevbrin V."/>
            <person name="Grouzdev D.S."/>
        </authorList>
    </citation>
    <scope>NUCLEOTIDE SEQUENCE [LARGE SCALE GENOMIC DNA]</scope>
    <source>
        <strain evidence="7 8">G-192</strain>
    </source>
</reference>
<dbReference type="AlphaFoldDB" id="A0A5M6ZH07"/>
<dbReference type="PANTHER" id="PTHR30290">
    <property type="entry name" value="PERIPLASMIC BINDING COMPONENT OF ABC TRANSPORTER"/>
    <property type="match status" value="1"/>
</dbReference>
<feature type="chain" id="PRO_5024302757" evidence="5">
    <location>
        <begin position="22"/>
        <end position="532"/>
    </location>
</feature>
<feature type="signal peptide" evidence="5">
    <location>
        <begin position="1"/>
        <end position="21"/>
    </location>
</feature>
<dbReference type="FunFam" id="3.90.76.10:FF:000001">
    <property type="entry name" value="Oligopeptide ABC transporter substrate-binding protein"/>
    <property type="match status" value="1"/>
</dbReference>
<evidence type="ECO:0000256" key="2">
    <source>
        <dbReference type="ARBA" id="ARBA00005695"/>
    </source>
</evidence>
<dbReference type="Proteomes" id="UP000325122">
    <property type="component" value="Unassembled WGS sequence"/>
</dbReference>
<dbReference type="InterPro" id="IPR000914">
    <property type="entry name" value="SBP_5_dom"/>
</dbReference>
<dbReference type="Gene3D" id="3.40.190.10">
    <property type="entry name" value="Periplasmic binding protein-like II"/>
    <property type="match status" value="1"/>
</dbReference>
<dbReference type="Pfam" id="PF00496">
    <property type="entry name" value="SBP_bac_5"/>
    <property type="match status" value="1"/>
</dbReference>
<comment type="caution">
    <text evidence="7">The sequence shown here is derived from an EMBL/GenBank/DDBJ whole genome shotgun (WGS) entry which is preliminary data.</text>
</comment>
<dbReference type="RefSeq" id="WP_150023320.1">
    <property type="nucleotide sequence ID" value="NZ_VWOJ01000002.1"/>
</dbReference>
<feature type="domain" description="Solute-binding protein family 5" evidence="6">
    <location>
        <begin position="72"/>
        <end position="449"/>
    </location>
</feature>
<dbReference type="GO" id="GO:0030288">
    <property type="term" value="C:outer membrane-bounded periplasmic space"/>
    <property type="evidence" value="ECO:0007669"/>
    <property type="project" value="UniProtKB-ARBA"/>
</dbReference>
<evidence type="ECO:0000313" key="8">
    <source>
        <dbReference type="Proteomes" id="UP000325122"/>
    </source>
</evidence>
<sequence length="532" mass="58110">MIRWTCSAALAALCLTLAACGQPARDDGAVLHRGNSIEPGTLDPHRALISNEQAILYDLFLGLAQPGPDGRPIPGLAERWTVSEDGLEWVFHLREANWSDGQPITADDVVGSLRRTLDAETLNPFPALLFSIENAAQVNAGEAPPEALGAEALDERTVRLTLAYPAPYLLDVLMQSTAVPVPLHVIAAHGERWTRPENMVVSGPYKLAAWRSFEHIRLVRNEAFHEADEACIDTVYYYPTADAAAAERRVRNGELDLNADYLASNEAFLRRQAPELVQSVPGRVLRMITLNAARAPFDDIRARQAVAMAIDTGFIADQVLAGADAAAVQFMPDDVPGRTGPARMAFADDPMAARRIAARGLLAEAGYGPDNPLRLTFSHQPAAGWPRLAPVIQADLAAIAPWVTVTIETADTPIHYAQMQAGDFDIASDGWAPYFDDAYGYLMVTESAAGEYNYSRWTDPEFDALLARSHFELDPDARGALLAEAEQMLLDSAHYIPIFFENQRALVSPRVEGWIAHARVINPTRWLCVGEG</sequence>
<evidence type="ECO:0000256" key="4">
    <source>
        <dbReference type="ARBA" id="ARBA00022729"/>
    </source>
</evidence>
<comment type="similarity">
    <text evidence="2">Belongs to the bacterial solute-binding protein 5 family.</text>
</comment>
<dbReference type="SUPFAM" id="SSF53850">
    <property type="entry name" value="Periplasmic binding protein-like II"/>
    <property type="match status" value="1"/>
</dbReference>
<dbReference type="CDD" id="cd08504">
    <property type="entry name" value="PBP2_OppA"/>
    <property type="match status" value="1"/>
</dbReference>
<dbReference type="Gene3D" id="3.10.105.10">
    <property type="entry name" value="Dipeptide-binding Protein, Domain 3"/>
    <property type="match status" value="1"/>
</dbReference>
<name>A0A5M6ZH07_9PROT</name>
<dbReference type="GO" id="GO:1904680">
    <property type="term" value="F:peptide transmembrane transporter activity"/>
    <property type="evidence" value="ECO:0007669"/>
    <property type="project" value="TreeGrafter"/>
</dbReference>
<evidence type="ECO:0000256" key="5">
    <source>
        <dbReference type="SAM" id="SignalP"/>
    </source>
</evidence>
<dbReference type="InterPro" id="IPR030678">
    <property type="entry name" value="Peptide/Ni-bd"/>
</dbReference>
<keyword evidence="3" id="KW-0813">Transport</keyword>
<dbReference type="GO" id="GO:0015833">
    <property type="term" value="P:peptide transport"/>
    <property type="evidence" value="ECO:0007669"/>
    <property type="project" value="TreeGrafter"/>
</dbReference>
<evidence type="ECO:0000313" key="7">
    <source>
        <dbReference type="EMBL" id="KAA5804053.1"/>
    </source>
</evidence>
<dbReference type="EMBL" id="VWOJ01000002">
    <property type="protein sequence ID" value="KAA5804053.1"/>
    <property type="molecule type" value="Genomic_DNA"/>
</dbReference>
<keyword evidence="8" id="KW-1185">Reference proteome</keyword>
<proteinExistence type="inferred from homology"/>
<dbReference type="GO" id="GO:0043190">
    <property type="term" value="C:ATP-binding cassette (ABC) transporter complex"/>
    <property type="evidence" value="ECO:0007669"/>
    <property type="project" value="InterPro"/>
</dbReference>